<protein>
    <submittedName>
        <fullName evidence="2">Alpha/beta fold hydrolase</fullName>
    </submittedName>
</protein>
<gene>
    <name evidence="2" type="ORF">GCM10023200_06270</name>
</gene>
<evidence type="ECO:0000313" key="3">
    <source>
        <dbReference type="Proteomes" id="UP001500928"/>
    </source>
</evidence>
<dbReference type="PANTHER" id="PTHR43798:SF5">
    <property type="entry name" value="MONOACYLGLYCEROL LIPASE ABHD6"/>
    <property type="match status" value="1"/>
</dbReference>
<dbReference type="SUPFAM" id="SSF53474">
    <property type="entry name" value="alpha/beta-Hydrolases"/>
    <property type="match status" value="1"/>
</dbReference>
<dbReference type="PANTHER" id="PTHR43798">
    <property type="entry name" value="MONOACYLGLYCEROL LIPASE"/>
    <property type="match status" value="1"/>
</dbReference>
<proteinExistence type="predicted"/>
<sequence>MTVVLVHGNPETPAVWDPLVDALDRRGIHGVVRLAPPGFGAPLPDGFPATAEAYRDWLVDELEPIVARDGPVDLVGHDLDGSHTVRVAMARPDLLRSWVSDTLGAFAPDYVWHELAQRWQTPGTGEADVAERFGPDRDVAAVEAVLVGRGMPAAVARDVVAGQVAGQDEAMGRAILAHYRSVVQPVMADAGADLPAAAARPGLAIVATADRVVGSEAQRRGAAARAGARVAVLEGLGHWWMAQDPEAAAGVLLDFWDLTG</sequence>
<keyword evidence="3" id="KW-1185">Reference proteome</keyword>
<reference evidence="3" key="1">
    <citation type="journal article" date="2019" name="Int. J. Syst. Evol. Microbiol.">
        <title>The Global Catalogue of Microorganisms (GCM) 10K type strain sequencing project: providing services to taxonomists for standard genome sequencing and annotation.</title>
        <authorList>
            <consortium name="The Broad Institute Genomics Platform"/>
            <consortium name="The Broad Institute Genome Sequencing Center for Infectious Disease"/>
            <person name="Wu L."/>
            <person name="Ma J."/>
        </authorList>
    </citation>
    <scope>NUCLEOTIDE SEQUENCE [LARGE SCALE GENOMIC DNA]</scope>
    <source>
        <strain evidence="3">JCM 17979</strain>
    </source>
</reference>
<organism evidence="2 3">
    <name type="scientific">Actinomycetospora chlora</name>
    <dbReference type="NCBI Taxonomy" id="663608"/>
    <lineage>
        <taxon>Bacteria</taxon>
        <taxon>Bacillati</taxon>
        <taxon>Actinomycetota</taxon>
        <taxon>Actinomycetes</taxon>
        <taxon>Pseudonocardiales</taxon>
        <taxon>Pseudonocardiaceae</taxon>
        <taxon>Actinomycetospora</taxon>
    </lineage>
</organism>
<dbReference type="Gene3D" id="3.40.50.1820">
    <property type="entry name" value="alpha/beta hydrolase"/>
    <property type="match status" value="1"/>
</dbReference>
<keyword evidence="2" id="KW-0378">Hydrolase</keyword>
<dbReference type="EMBL" id="BAABHO010000003">
    <property type="protein sequence ID" value="GAA4776307.1"/>
    <property type="molecule type" value="Genomic_DNA"/>
</dbReference>
<comment type="caution">
    <text evidence="2">The sequence shown here is derived from an EMBL/GenBank/DDBJ whole genome shotgun (WGS) entry which is preliminary data.</text>
</comment>
<dbReference type="Proteomes" id="UP001500928">
    <property type="component" value="Unassembled WGS sequence"/>
</dbReference>
<accession>A0ABP9ABS4</accession>
<evidence type="ECO:0000313" key="2">
    <source>
        <dbReference type="EMBL" id="GAA4776307.1"/>
    </source>
</evidence>
<dbReference type="InterPro" id="IPR000073">
    <property type="entry name" value="AB_hydrolase_1"/>
</dbReference>
<dbReference type="InterPro" id="IPR050266">
    <property type="entry name" value="AB_hydrolase_sf"/>
</dbReference>
<dbReference type="InterPro" id="IPR029058">
    <property type="entry name" value="AB_hydrolase_fold"/>
</dbReference>
<dbReference type="Pfam" id="PF12697">
    <property type="entry name" value="Abhydrolase_6"/>
    <property type="match status" value="1"/>
</dbReference>
<dbReference type="RefSeq" id="WP_345410935.1">
    <property type="nucleotide sequence ID" value="NZ_BAABHO010000003.1"/>
</dbReference>
<feature type="domain" description="AB hydrolase-1" evidence="1">
    <location>
        <begin position="3"/>
        <end position="249"/>
    </location>
</feature>
<evidence type="ECO:0000259" key="1">
    <source>
        <dbReference type="Pfam" id="PF12697"/>
    </source>
</evidence>
<dbReference type="GO" id="GO:0016787">
    <property type="term" value="F:hydrolase activity"/>
    <property type="evidence" value="ECO:0007669"/>
    <property type="project" value="UniProtKB-KW"/>
</dbReference>
<name>A0ABP9ABS4_9PSEU</name>